<comment type="caution">
    <text evidence="5">The sequence shown here is derived from an EMBL/GenBank/DDBJ whole genome shotgun (WGS) entry which is preliminary data.</text>
</comment>
<dbReference type="Proteomes" id="UP000654075">
    <property type="component" value="Unassembled WGS sequence"/>
</dbReference>
<sequence length="266" mass="28679">MKIRSLLAKPLYQASLKRCDHQAALRYIGMGAAFSEQDLRVLDLLRNDSSNLSRLQVPVQSSSKIVNWTLLHCAAYFGHAEAAESLLLRLADLEAKTSFGLTPLHQASRNGQVDVIEILLQRQANIEANANMSRTALNYASHQGHLQVVELLLHRGAKVDCRNCKGETPLHSAAMSGHDDVVQVLLEYSADSSALSSEGMTPLHCAAQFGNAQAAESLVGSPGGKKLSRMITKRGSALDLAERGGHDEVAEILRMASNGIDEDASA</sequence>
<dbReference type="SMART" id="SM00248">
    <property type="entry name" value="ANK"/>
    <property type="match status" value="6"/>
</dbReference>
<keyword evidence="7" id="KW-1185">Reference proteome</keyword>
<feature type="repeat" description="ANK" evidence="3">
    <location>
        <begin position="198"/>
        <end position="219"/>
    </location>
</feature>
<dbReference type="EMBL" id="CAJNNW010005185">
    <property type="protein sequence ID" value="CAE8647195.1"/>
    <property type="molecule type" value="Genomic_DNA"/>
</dbReference>
<evidence type="ECO:0000256" key="3">
    <source>
        <dbReference type="PROSITE-ProRule" id="PRU00023"/>
    </source>
</evidence>
<dbReference type="InterPro" id="IPR036770">
    <property type="entry name" value="Ankyrin_rpt-contain_sf"/>
</dbReference>
<dbReference type="Gene3D" id="1.25.40.20">
    <property type="entry name" value="Ankyrin repeat-containing domain"/>
    <property type="match status" value="2"/>
</dbReference>
<dbReference type="AlphaFoldDB" id="A0A813IA09"/>
<evidence type="ECO:0000256" key="1">
    <source>
        <dbReference type="ARBA" id="ARBA00022737"/>
    </source>
</evidence>
<feature type="repeat" description="ANK" evidence="3">
    <location>
        <begin position="99"/>
        <end position="131"/>
    </location>
</feature>
<dbReference type="GO" id="GO:0000976">
    <property type="term" value="F:transcription cis-regulatory region binding"/>
    <property type="evidence" value="ECO:0007669"/>
    <property type="project" value="TreeGrafter"/>
</dbReference>
<feature type="repeat" description="ANK" evidence="3">
    <location>
        <begin position="132"/>
        <end position="164"/>
    </location>
</feature>
<dbReference type="GO" id="GO:0045944">
    <property type="term" value="P:positive regulation of transcription by RNA polymerase II"/>
    <property type="evidence" value="ECO:0007669"/>
    <property type="project" value="TreeGrafter"/>
</dbReference>
<dbReference type="EMBL" id="CAJNNV010028041">
    <property type="protein sequence ID" value="CAE8622737.1"/>
    <property type="molecule type" value="Genomic_DNA"/>
</dbReference>
<evidence type="ECO:0008006" key="8">
    <source>
        <dbReference type="Google" id="ProtNLM"/>
    </source>
</evidence>
<feature type="repeat" description="ANK" evidence="3">
    <location>
        <begin position="165"/>
        <end position="197"/>
    </location>
</feature>
<dbReference type="OrthoDB" id="194358at2759"/>
<evidence type="ECO:0000256" key="2">
    <source>
        <dbReference type="ARBA" id="ARBA00023043"/>
    </source>
</evidence>
<evidence type="ECO:0000313" key="6">
    <source>
        <dbReference type="Proteomes" id="UP000626109"/>
    </source>
</evidence>
<dbReference type="SUPFAM" id="SSF48403">
    <property type="entry name" value="Ankyrin repeat"/>
    <property type="match status" value="1"/>
</dbReference>
<dbReference type="OMA" id="HTHIINW"/>
<dbReference type="InterPro" id="IPR002110">
    <property type="entry name" value="Ankyrin_rpt"/>
</dbReference>
<evidence type="ECO:0000313" key="4">
    <source>
        <dbReference type="EMBL" id="CAE8622737.1"/>
    </source>
</evidence>
<dbReference type="Proteomes" id="UP000626109">
    <property type="component" value="Unassembled WGS sequence"/>
</dbReference>
<protein>
    <recommendedName>
        <fullName evidence="8">Ankyrin repeat protein</fullName>
    </recommendedName>
</protein>
<dbReference type="Pfam" id="PF12796">
    <property type="entry name" value="Ank_2"/>
    <property type="match status" value="1"/>
</dbReference>
<organism evidence="5 6">
    <name type="scientific">Polarella glacialis</name>
    <name type="common">Dinoflagellate</name>
    <dbReference type="NCBI Taxonomy" id="89957"/>
    <lineage>
        <taxon>Eukaryota</taxon>
        <taxon>Sar</taxon>
        <taxon>Alveolata</taxon>
        <taxon>Dinophyceae</taxon>
        <taxon>Suessiales</taxon>
        <taxon>Suessiaceae</taxon>
        <taxon>Polarella</taxon>
    </lineage>
</organism>
<dbReference type="InterPro" id="IPR050663">
    <property type="entry name" value="Ankyrin-SOCS_Box"/>
</dbReference>
<evidence type="ECO:0000313" key="5">
    <source>
        <dbReference type="EMBL" id="CAE8647195.1"/>
    </source>
</evidence>
<reference evidence="5" key="1">
    <citation type="submission" date="2021-02" db="EMBL/GenBank/DDBJ databases">
        <authorList>
            <person name="Dougan E. K."/>
            <person name="Rhodes N."/>
            <person name="Thang M."/>
            <person name="Chan C."/>
        </authorList>
    </citation>
    <scope>NUCLEOTIDE SEQUENCE</scope>
</reference>
<evidence type="ECO:0000313" key="7">
    <source>
        <dbReference type="Proteomes" id="UP000654075"/>
    </source>
</evidence>
<proteinExistence type="predicted"/>
<dbReference type="PROSITE" id="PS50088">
    <property type="entry name" value="ANK_REPEAT"/>
    <property type="match status" value="4"/>
</dbReference>
<keyword evidence="2 3" id="KW-0040">ANK repeat</keyword>
<dbReference type="GO" id="GO:0005634">
    <property type="term" value="C:nucleus"/>
    <property type="evidence" value="ECO:0007669"/>
    <property type="project" value="TreeGrafter"/>
</dbReference>
<name>A0A813IA09_POLGL</name>
<dbReference type="PRINTS" id="PR01415">
    <property type="entry name" value="ANKYRIN"/>
</dbReference>
<dbReference type="Pfam" id="PF13637">
    <property type="entry name" value="Ank_4"/>
    <property type="match status" value="1"/>
</dbReference>
<dbReference type="PANTHER" id="PTHR24193:SF121">
    <property type="entry name" value="ADA2A-CONTAINING COMPLEX COMPONENT 3, ISOFORM D"/>
    <property type="match status" value="1"/>
</dbReference>
<accession>A0A813IA09</accession>
<dbReference type="PANTHER" id="PTHR24193">
    <property type="entry name" value="ANKYRIN REPEAT PROTEIN"/>
    <property type="match status" value="1"/>
</dbReference>
<gene>
    <name evidence="4" type="ORF">PGLA1383_LOCUS40131</name>
    <name evidence="5" type="ORF">PGLA2088_LOCUS5467</name>
</gene>
<dbReference type="PROSITE" id="PS50297">
    <property type="entry name" value="ANK_REP_REGION"/>
    <property type="match status" value="4"/>
</dbReference>
<keyword evidence="1" id="KW-0677">Repeat</keyword>